<name>A0A0G4HR17_9ALVE</name>
<sequence>MAPKRTTKGLAAAASSGSRPQGGGRQVLRPQTLSSSSSAQNTRTGNRREAAAGTVAVQPSQTQRRSGRLAQTATSSSSSSSSSSSAASKETVKAKPKQPTSSPSSSASASTAAPSSSSAAAAVGVRVRGRDAPADRRSGRLAAVEKEKARRVKEASAAKAEEKGGKKRVEPTETEKEQQAKKRKEEGEGKGATSNGKEETDEASALSCAPIDFLSRRLFGASSRSLPIGMNGGHLPASHGHTRVGGLCDQNFRRRRAQEELKENLDAMEVLYVDRMSSEGDKVFSFRTSDRRPLVYSGGKGGTLTAYKMTADSSDDALRIYPVHQAHVTAVREVDVSGLFPLLVSSSYDGTVKVTDLQHGIAFNTLESFSGEVCKVTALDVSGDRQRIAYANDKGQMVVSAPNEAGWKGQATRMKTGLRHKVHQGKAGYLSFSPTCSHYLASGPFGWLAVSVCWSERDAVCFH</sequence>
<dbReference type="SUPFAM" id="SSF50978">
    <property type="entry name" value="WD40 repeat-like"/>
    <property type="match status" value="1"/>
</dbReference>
<dbReference type="EMBL" id="CDMZ01003518">
    <property type="protein sequence ID" value="CEM46676.1"/>
    <property type="molecule type" value="Genomic_DNA"/>
</dbReference>
<dbReference type="AlphaFoldDB" id="A0A0G4HR17"/>
<feature type="compositionally biased region" description="Low complexity" evidence="1">
    <location>
        <begin position="75"/>
        <end position="88"/>
    </location>
</feature>
<feature type="compositionally biased region" description="Basic and acidic residues" evidence="1">
    <location>
        <begin position="128"/>
        <end position="189"/>
    </location>
</feature>
<evidence type="ECO:0000256" key="1">
    <source>
        <dbReference type="SAM" id="MobiDB-lite"/>
    </source>
</evidence>
<dbReference type="VEuPathDB" id="CryptoDB:Cvel_30361"/>
<dbReference type="Gene3D" id="2.130.10.10">
    <property type="entry name" value="YVTN repeat-like/Quinoprotein amine dehydrogenase"/>
    <property type="match status" value="1"/>
</dbReference>
<organism evidence="2">
    <name type="scientific">Chromera velia CCMP2878</name>
    <dbReference type="NCBI Taxonomy" id="1169474"/>
    <lineage>
        <taxon>Eukaryota</taxon>
        <taxon>Sar</taxon>
        <taxon>Alveolata</taxon>
        <taxon>Colpodellida</taxon>
        <taxon>Chromeraceae</taxon>
        <taxon>Chromera</taxon>
    </lineage>
</organism>
<protein>
    <submittedName>
        <fullName evidence="2">Uncharacterized protein</fullName>
    </submittedName>
</protein>
<proteinExistence type="predicted"/>
<feature type="compositionally biased region" description="Polar residues" evidence="1">
    <location>
        <begin position="29"/>
        <end position="44"/>
    </location>
</feature>
<feature type="compositionally biased region" description="Low complexity" evidence="1">
    <location>
        <begin position="99"/>
        <end position="122"/>
    </location>
</feature>
<dbReference type="InterPro" id="IPR015943">
    <property type="entry name" value="WD40/YVTN_repeat-like_dom_sf"/>
</dbReference>
<gene>
    <name evidence="2" type="ORF">Cvel_30361</name>
</gene>
<dbReference type="InterPro" id="IPR036322">
    <property type="entry name" value="WD40_repeat_dom_sf"/>
</dbReference>
<feature type="compositionally biased region" description="Polar residues" evidence="1">
    <location>
        <begin position="57"/>
        <end position="74"/>
    </location>
</feature>
<reference evidence="2" key="1">
    <citation type="submission" date="2014-11" db="EMBL/GenBank/DDBJ databases">
        <authorList>
            <person name="Otto D Thomas"/>
            <person name="Naeem Raeece"/>
        </authorList>
    </citation>
    <scope>NUCLEOTIDE SEQUENCE</scope>
</reference>
<accession>A0A0G4HR17</accession>
<evidence type="ECO:0000313" key="2">
    <source>
        <dbReference type="EMBL" id="CEM46676.1"/>
    </source>
</evidence>
<feature type="region of interest" description="Disordered" evidence="1">
    <location>
        <begin position="1"/>
        <end position="204"/>
    </location>
</feature>